<sequence>MALNLDYKPVELVSTAGMAEEDWLDWRRKGIGGSDSAAVMGCSPFCTTRDLYYDKRGIAPATREEPNWVTLQVGHLLEPLVAEIFARQTGHRVYQIQMMYRHPLYPFMQADVDYFIETDDGRHGILECKTSHPNNKVKWENNAIPYNYELQCRHYMAVMNLDFVWIACLFSNSESGFVKRYIERDLDMEEELIRNEQHFWEDYIQAGVEPPYTEDGDLVLASLRKHYGPSDPEEPAVVLAPALAADLHRYVQLKARKQEFDQKSREADKRMKEALAPVLDAMGTAERATLSKDRVTYTVSYASRYRHSISKENLEKLKLDQPEVYDAYATVSESRTCSVKVKEEAK</sequence>
<evidence type="ECO:0000256" key="1">
    <source>
        <dbReference type="ARBA" id="ARBA00022801"/>
    </source>
</evidence>
<dbReference type="InterPro" id="IPR011335">
    <property type="entry name" value="Restrct_endonuc-II-like"/>
</dbReference>
<dbReference type="InterPro" id="IPR011604">
    <property type="entry name" value="PDDEXK-like_dom_sf"/>
</dbReference>
<dbReference type="EMBL" id="DXBO01000133">
    <property type="protein sequence ID" value="HIZ48862.1"/>
    <property type="molecule type" value="Genomic_DNA"/>
</dbReference>
<gene>
    <name evidence="3" type="ORF">H9810_09095</name>
</gene>
<dbReference type="GO" id="GO:0016787">
    <property type="term" value="F:hydrolase activity"/>
    <property type="evidence" value="ECO:0007669"/>
    <property type="project" value="UniProtKB-KW"/>
</dbReference>
<keyword evidence="1" id="KW-0378">Hydrolase</keyword>
<dbReference type="NCBIfam" id="TIGR03033">
    <property type="entry name" value="phage_rel_nuc"/>
    <property type="match status" value="1"/>
</dbReference>
<evidence type="ECO:0000313" key="3">
    <source>
        <dbReference type="EMBL" id="HIZ48862.1"/>
    </source>
</evidence>
<dbReference type="Pfam" id="PF09588">
    <property type="entry name" value="YqaJ"/>
    <property type="match status" value="1"/>
</dbReference>
<dbReference type="Proteomes" id="UP000824031">
    <property type="component" value="Unassembled WGS sequence"/>
</dbReference>
<feature type="domain" description="YqaJ viral recombinase" evidence="2">
    <location>
        <begin position="22"/>
        <end position="159"/>
    </location>
</feature>
<comment type="caution">
    <text evidence="3">The sequence shown here is derived from an EMBL/GenBank/DDBJ whole genome shotgun (WGS) entry which is preliminary data.</text>
</comment>
<reference evidence="3" key="2">
    <citation type="submission" date="2021-04" db="EMBL/GenBank/DDBJ databases">
        <authorList>
            <person name="Gilroy R."/>
        </authorList>
    </citation>
    <scope>NUCLEOTIDE SEQUENCE</scope>
    <source>
        <strain evidence="3">3436</strain>
    </source>
</reference>
<dbReference type="InterPro" id="IPR017482">
    <property type="entry name" value="Lambda-type_endonuclease"/>
</dbReference>
<dbReference type="AlphaFoldDB" id="A0A9D2JGY6"/>
<accession>A0A9D2JGY6</accession>
<protein>
    <submittedName>
        <fullName evidence="3">YqaJ viral recombinase family protein</fullName>
    </submittedName>
</protein>
<dbReference type="InterPro" id="IPR019080">
    <property type="entry name" value="YqaJ_viral_recombinase"/>
</dbReference>
<reference evidence="3" key="1">
    <citation type="journal article" date="2021" name="PeerJ">
        <title>Extensive microbial diversity within the chicken gut microbiome revealed by metagenomics and culture.</title>
        <authorList>
            <person name="Gilroy R."/>
            <person name="Ravi A."/>
            <person name="Getino M."/>
            <person name="Pursley I."/>
            <person name="Horton D.L."/>
            <person name="Alikhan N.F."/>
            <person name="Baker D."/>
            <person name="Gharbi K."/>
            <person name="Hall N."/>
            <person name="Watson M."/>
            <person name="Adriaenssens E.M."/>
            <person name="Foster-Nyarko E."/>
            <person name="Jarju S."/>
            <person name="Secka A."/>
            <person name="Antonio M."/>
            <person name="Oren A."/>
            <person name="Chaudhuri R.R."/>
            <person name="La Ragione R."/>
            <person name="Hildebrand F."/>
            <person name="Pallen M.J."/>
        </authorList>
    </citation>
    <scope>NUCLEOTIDE SEQUENCE</scope>
    <source>
        <strain evidence="3">3436</strain>
    </source>
</reference>
<dbReference type="SUPFAM" id="SSF52980">
    <property type="entry name" value="Restriction endonuclease-like"/>
    <property type="match status" value="1"/>
</dbReference>
<organism evidence="3 4">
    <name type="scientific">Candidatus Gemmiger excrementavium</name>
    <dbReference type="NCBI Taxonomy" id="2838608"/>
    <lineage>
        <taxon>Bacteria</taxon>
        <taxon>Bacillati</taxon>
        <taxon>Bacillota</taxon>
        <taxon>Clostridia</taxon>
        <taxon>Eubacteriales</taxon>
        <taxon>Gemmiger</taxon>
    </lineage>
</organism>
<proteinExistence type="predicted"/>
<evidence type="ECO:0000313" key="4">
    <source>
        <dbReference type="Proteomes" id="UP000824031"/>
    </source>
</evidence>
<dbReference type="Gene3D" id="3.90.320.10">
    <property type="match status" value="1"/>
</dbReference>
<evidence type="ECO:0000259" key="2">
    <source>
        <dbReference type="Pfam" id="PF09588"/>
    </source>
</evidence>
<name>A0A9D2JGY6_9FIRM</name>